<dbReference type="RefSeq" id="WP_104052394.1">
    <property type="nucleotide sequence ID" value="NZ_CP076456.1"/>
</dbReference>
<dbReference type="KEGG" id="asun:KG104_12440"/>
<name>A0A975PEX7_9MICC</name>
<keyword evidence="2" id="KW-1185">Reference proteome</keyword>
<gene>
    <name evidence="1" type="ORF">KG104_12440</name>
</gene>
<reference evidence="1" key="1">
    <citation type="submission" date="2021-06" db="EMBL/GenBank/DDBJ databases">
        <title>Novel species in genus Arthrobacter.</title>
        <authorList>
            <person name="Zhang G."/>
        </authorList>
    </citation>
    <scope>NUCLEOTIDE SEQUENCE</scope>
    <source>
        <strain evidence="1">Zg-ZUI122</strain>
    </source>
</reference>
<proteinExistence type="predicted"/>
<dbReference type="Proteomes" id="UP000680588">
    <property type="component" value="Chromosome"/>
</dbReference>
<organism evidence="1 2">
    <name type="scientific">Arthrobacter sunyaminii</name>
    <dbReference type="NCBI Taxonomy" id="2816859"/>
    <lineage>
        <taxon>Bacteria</taxon>
        <taxon>Bacillati</taxon>
        <taxon>Actinomycetota</taxon>
        <taxon>Actinomycetes</taxon>
        <taxon>Micrococcales</taxon>
        <taxon>Micrococcaceae</taxon>
        <taxon>Arthrobacter</taxon>
    </lineage>
</organism>
<dbReference type="EMBL" id="CP076456">
    <property type="protein sequence ID" value="QWQ35297.1"/>
    <property type="molecule type" value="Genomic_DNA"/>
</dbReference>
<evidence type="ECO:0000313" key="1">
    <source>
        <dbReference type="EMBL" id="QWQ35297.1"/>
    </source>
</evidence>
<evidence type="ECO:0000313" key="2">
    <source>
        <dbReference type="Proteomes" id="UP000680588"/>
    </source>
</evidence>
<accession>A0A975PEX7</accession>
<sequence>MTSAPEFRDQPSSDDIKAVLRHVFESQIPNYGDYNLVCAVPGGDDAETYYVVGYRWRPAELVFAPFDPETLAGTEAPTAVNSTNLSHTDEVNSGDYEVGTNTGRLFRFRVLSTALLPKNSDGGERRIIEQAGDLEDFSAFLDHFLTLA</sequence>
<protein>
    <submittedName>
        <fullName evidence="1">Uncharacterized protein</fullName>
    </submittedName>
</protein>
<dbReference type="AlphaFoldDB" id="A0A975PEX7"/>